<dbReference type="AlphaFoldDB" id="A0A4C1T1T2"/>
<evidence type="ECO:0000313" key="3">
    <source>
        <dbReference type="Proteomes" id="UP000299102"/>
    </source>
</evidence>
<proteinExistence type="predicted"/>
<dbReference type="EMBL" id="BGZK01000026">
    <property type="protein sequence ID" value="GBP07418.1"/>
    <property type="molecule type" value="Genomic_DNA"/>
</dbReference>
<name>A0A4C1T1T2_EUMVA</name>
<evidence type="ECO:0000256" key="1">
    <source>
        <dbReference type="SAM" id="MobiDB-lite"/>
    </source>
</evidence>
<feature type="region of interest" description="Disordered" evidence="1">
    <location>
        <begin position="1"/>
        <end position="23"/>
    </location>
</feature>
<sequence>MKVPELIGAGRGDGGGRARGEGRSCRVGDVGNVNSEAVHLDRAAAERLKPLSYLIRNSARIDSPPPASIIQGARGGLRARSRRAIVSRTADDTLLTSSSLRI</sequence>
<evidence type="ECO:0000313" key="2">
    <source>
        <dbReference type="EMBL" id="GBP07418.1"/>
    </source>
</evidence>
<gene>
    <name evidence="2" type="ORF">EVAR_4786_1</name>
</gene>
<comment type="caution">
    <text evidence="2">The sequence shown here is derived from an EMBL/GenBank/DDBJ whole genome shotgun (WGS) entry which is preliminary data.</text>
</comment>
<dbReference type="Proteomes" id="UP000299102">
    <property type="component" value="Unassembled WGS sequence"/>
</dbReference>
<feature type="compositionally biased region" description="Basic and acidic residues" evidence="1">
    <location>
        <begin position="14"/>
        <end position="23"/>
    </location>
</feature>
<reference evidence="2 3" key="1">
    <citation type="journal article" date="2019" name="Commun. Biol.">
        <title>The bagworm genome reveals a unique fibroin gene that provides high tensile strength.</title>
        <authorList>
            <person name="Kono N."/>
            <person name="Nakamura H."/>
            <person name="Ohtoshi R."/>
            <person name="Tomita M."/>
            <person name="Numata K."/>
            <person name="Arakawa K."/>
        </authorList>
    </citation>
    <scope>NUCLEOTIDE SEQUENCE [LARGE SCALE GENOMIC DNA]</scope>
</reference>
<organism evidence="2 3">
    <name type="scientific">Eumeta variegata</name>
    <name type="common">Bagworm moth</name>
    <name type="synonym">Eumeta japonica</name>
    <dbReference type="NCBI Taxonomy" id="151549"/>
    <lineage>
        <taxon>Eukaryota</taxon>
        <taxon>Metazoa</taxon>
        <taxon>Ecdysozoa</taxon>
        <taxon>Arthropoda</taxon>
        <taxon>Hexapoda</taxon>
        <taxon>Insecta</taxon>
        <taxon>Pterygota</taxon>
        <taxon>Neoptera</taxon>
        <taxon>Endopterygota</taxon>
        <taxon>Lepidoptera</taxon>
        <taxon>Glossata</taxon>
        <taxon>Ditrysia</taxon>
        <taxon>Tineoidea</taxon>
        <taxon>Psychidae</taxon>
        <taxon>Oiketicinae</taxon>
        <taxon>Eumeta</taxon>
    </lineage>
</organism>
<protein>
    <submittedName>
        <fullName evidence="2">Uncharacterized protein</fullName>
    </submittedName>
</protein>
<accession>A0A4C1T1T2</accession>
<keyword evidence="3" id="KW-1185">Reference proteome</keyword>